<protein>
    <submittedName>
        <fullName evidence="1">Uncharacterized protein</fullName>
    </submittedName>
</protein>
<comment type="caution">
    <text evidence="1">The sequence shown here is derived from an EMBL/GenBank/DDBJ whole genome shotgun (WGS) entry which is preliminary data.</text>
</comment>
<proteinExistence type="predicted"/>
<evidence type="ECO:0000313" key="1">
    <source>
        <dbReference type="EMBL" id="KAJ0098932.1"/>
    </source>
</evidence>
<keyword evidence="2" id="KW-1185">Reference proteome</keyword>
<reference evidence="2" key="1">
    <citation type="journal article" date="2023" name="G3 (Bethesda)">
        <title>Genome assembly and association tests identify interacting loci associated with vigor, precocity, and sex in interspecific pistachio rootstocks.</title>
        <authorList>
            <person name="Palmer W."/>
            <person name="Jacygrad E."/>
            <person name="Sagayaradj S."/>
            <person name="Cavanaugh K."/>
            <person name="Han R."/>
            <person name="Bertier L."/>
            <person name="Beede B."/>
            <person name="Kafkas S."/>
            <person name="Golino D."/>
            <person name="Preece J."/>
            <person name="Michelmore R."/>
        </authorList>
    </citation>
    <scope>NUCLEOTIDE SEQUENCE [LARGE SCALE GENOMIC DNA]</scope>
</reference>
<dbReference type="EMBL" id="CM047900">
    <property type="protein sequence ID" value="KAJ0098932.1"/>
    <property type="molecule type" value="Genomic_DNA"/>
</dbReference>
<name>A0ACC1BJA8_9ROSI</name>
<sequence length="56" mass="6856">MLEVYNLTWRRRFDSRKKEELENSYQVLIPHICKIFRWIMNHKASGPSWSINGYNV</sequence>
<accession>A0ACC1BJA8</accession>
<dbReference type="Proteomes" id="UP001164250">
    <property type="component" value="Chromosome 4"/>
</dbReference>
<organism evidence="1 2">
    <name type="scientific">Pistacia atlantica</name>
    <dbReference type="NCBI Taxonomy" id="434234"/>
    <lineage>
        <taxon>Eukaryota</taxon>
        <taxon>Viridiplantae</taxon>
        <taxon>Streptophyta</taxon>
        <taxon>Embryophyta</taxon>
        <taxon>Tracheophyta</taxon>
        <taxon>Spermatophyta</taxon>
        <taxon>Magnoliopsida</taxon>
        <taxon>eudicotyledons</taxon>
        <taxon>Gunneridae</taxon>
        <taxon>Pentapetalae</taxon>
        <taxon>rosids</taxon>
        <taxon>malvids</taxon>
        <taxon>Sapindales</taxon>
        <taxon>Anacardiaceae</taxon>
        <taxon>Pistacia</taxon>
    </lineage>
</organism>
<evidence type="ECO:0000313" key="2">
    <source>
        <dbReference type="Proteomes" id="UP001164250"/>
    </source>
</evidence>
<gene>
    <name evidence="1" type="ORF">Patl1_20688</name>
</gene>